<dbReference type="PANTHER" id="PTHR11229">
    <property type="entry name" value="50S RIBOSOMAL PROTEIN L3"/>
    <property type="match status" value="1"/>
</dbReference>
<dbReference type="PANTHER" id="PTHR11229:SF8">
    <property type="entry name" value="LARGE RIBOSOMAL SUBUNIT PROTEIN UL3M"/>
    <property type="match status" value="1"/>
</dbReference>
<dbReference type="Pfam" id="PF00297">
    <property type="entry name" value="Ribosomal_L3"/>
    <property type="match status" value="1"/>
</dbReference>
<evidence type="ECO:0000256" key="3">
    <source>
        <dbReference type="ARBA" id="ARBA00023274"/>
    </source>
</evidence>
<dbReference type="Gene3D" id="3.30.160.810">
    <property type="match status" value="1"/>
</dbReference>
<comment type="caution">
    <text evidence="5">The sequence shown here is derived from an EMBL/GenBank/DDBJ whole genome shotgun (WGS) entry which is preliminary data.</text>
</comment>
<evidence type="ECO:0000313" key="5">
    <source>
        <dbReference type="EMBL" id="KAF3546794.1"/>
    </source>
</evidence>
<sequence length="82" mass="9461">MPVLGHFRAQGVALKRKLREFPVTEDAMLPVGTSLGVQHFVPGQYADVTGITRRKGFQRVMKRFECMKFKRMNREEFSLSIC</sequence>
<evidence type="ECO:0000313" key="6">
    <source>
        <dbReference type="Proteomes" id="UP000266723"/>
    </source>
</evidence>
<reference evidence="5 6" key="1">
    <citation type="journal article" date="2020" name="BMC Genomics">
        <title>Intraspecific diversification of the crop wild relative Brassica cretica Lam. using demographic model selection.</title>
        <authorList>
            <person name="Kioukis A."/>
            <person name="Michalopoulou V.A."/>
            <person name="Briers L."/>
            <person name="Pirintsos S."/>
            <person name="Studholme D.J."/>
            <person name="Pavlidis P."/>
            <person name="Sarris P.F."/>
        </authorList>
    </citation>
    <scope>NUCLEOTIDE SEQUENCE [LARGE SCALE GENOMIC DNA]</scope>
    <source>
        <strain evidence="6">cv. PFS-1207/04</strain>
    </source>
</reference>
<gene>
    <name evidence="5" type="ORF">DY000_02004445</name>
</gene>
<comment type="similarity">
    <text evidence="1">Belongs to the universal ribosomal protein uL3 family.</text>
</comment>
<evidence type="ECO:0000256" key="2">
    <source>
        <dbReference type="ARBA" id="ARBA00022980"/>
    </source>
</evidence>
<evidence type="ECO:0000256" key="1">
    <source>
        <dbReference type="ARBA" id="ARBA00006540"/>
    </source>
</evidence>
<evidence type="ECO:0000256" key="4">
    <source>
        <dbReference type="ARBA" id="ARBA00035209"/>
    </source>
</evidence>
<accession>A0ABQ7C5D8</accession>
<keyword evidence="3" id="KW-0687">Ribonucleoprotein</keyword>
<protein>
    <recommendedName>
        <fullName evidence="4">Large ribosomal subunit protein uL3m</fullName>
    </recommendedName>
</protein>
<dbReference type="InterPro" id="IPR019927">
    <property type="entry name" value="Ribosomal_uL3_bac/org-type"/>
</dbReference>
<dbReference type="InterPro" id="IPR000597">
    <property type="entry name" value="Ribosomal_uL3"/>
</dbReference>
<dbReference type="EMBL" id="QGKV02000832">
    <property type="protein sequence ID" value="KAF3546794.1"/>
    <property type="molecule type" value="Genomic_DNA"/>
</dbReference>
<keyword evidence="2" id="KW-0689">Ribosomal protein</keyword>
<dbReference type="InterPro" id="IPR009000">
    <property type="entry name" value="Transl_B-barrel_sf"/>
</dbReference>
<proteinExistence type="inferred from homology"/>
<keyword evidence="6" id="KW-1185">Reference proteome</keyword>
<organism evidence="5 6">
    <name type="scientific">Brassica cretica</name>
    <name type="common">Mustard</name>
    <dbReference type="NCBI Taxonomy" id="69181"/>
    <lineage>
        <taxon>Eukaryota</taxon>
        <taxon>Viridiplantae</taxon>
        <taxon>Streptophyta</taxon>
        <taxon>Embryophyta</taxon>
        <taxon>Tracheophyta</taxon>
        <taxon>Spermatophyta</taxon>
        <taxon>Magnoliopsida</taxon>
        <taxon>eudicotyledons</taxon>
        <taxon>Gunneridae</taxon>
        <taxon>Pentapetalae</taxon>
        <taxon>rosids</taxon>
        <taxon>malvids</taxon>
        <taxon>Brassicales</taxon>
        <taxon>Brassicaceae</taxon>
        <taxon>Brassiceae</taxon>
        <taxon>Brassica</taxon>
    </lineage>
</organism>
<dbReference type="Proteomes" id="UP000266723">
    <property type="component" value="Unassembled WGS sequence"/>
</dbReference>
<name>A0ABQ7C5D8_BRACR</name>
<dbReference type="SUPFAM" id="SSF50447">
    <property type="entry name" value="Translation proteins"/>
    <property type="match status" value="1"/>
</dbReference>